<dbReference type="SMART" id="SM00741">
    <property type="entry name" value="SapB"/>
    <property type="match status" value="1"/>
</dbReference>
<dbReference type="Proteomes" id="UP000663879">
    <property type="component" value="Unassembled WGS sequence"/>
</dbReference>
<reference evidence="4" key="1">
    <citation type="submission" date="2021-02" db="EMBL/GenBank/DDBJ databases">
        <authorList>
            <person name="Nowell W R."/>
        </authorList>
    </citation>
    <scope>NUCLEOTIDE SEQUENCE</scope>
    <source>
        <strain evidence="4">Ploen Becks lab</strain>
    </source>
</reference>
<dbReference type="GO" id="GO:0009104">
    <property type="term" value="P:lipopolysaccharide catabolic process"/>
    <property type="evidence" value="ECO:0007669"/>
    <property type="project" value="TreeGrafter"/>
</dbReference>
<name>A0A813W3M0_9BILA</name>
<keyword evidence="5" id="KW-1185">Reference proteome</keyword>
<dbReference type="InterPro" id="IPR048593">
    <property type="entry name" value="AOAH_Saposin_N"/>
</dbReference>
<dbReference type="EMBL" id="CAJNOC010001259">
    <property type="protein sequence ID" value="CAF0849295.1"/>
    <property type="molecule type" value="Genomic_DNA"/>
</dbReference>
<feature type="signal peptide" evidence="2">
    <location>
        <begin position="1"/>
        <end position="24"/>
    </location>
</feature>
<keyword evidence="1" id="KW-1015">Disulfide bond</keyword>
<proteinExistence type="predicted"/>
<dbReference type="GO" id="GO:0050528">
    <property type="term" value="F:acyloxyacyl hydrolase activity"/>
    <property type="evidence" value="ECO:0007669"/>
    <property type="project" value="InterPro"/>
</dbReference>
<dbReference type="GO" id="GO:0005509">
    <property type="term" value="F:calcium ion binding"/>
    <property type="evidence" value="ECO:0007669"/>
    <property type="project" value="TreeGrafter"/>
</dbReference>
<organism evidence="4 5">
    <name type="scientific">Brachionus calyciflorus</name>
    <dbReference type="NCBI Taxonomy" id="104777"/>
    <lineage>
        <taxon>Eukaryota</taxon>
        <taxon>Metazoa</taxon>
        <taxon>Spiralia</taxon>
        <taxon>Gnathifera</taxon>
        <taxon>Rotifera</taxon>
        <taxon>Eurotatoria</taxon>
        <taxon>Monogononta</taxon>
        <taxon>Pseudotrocha</taxon>
        <taxon>Ploima</taxon>
        <taxon>Brachionidae</taxon>
        <taxon>Brachionus</taxon>
    </lineage>
</organism>
<comment type="caution">
    <text evidence="4">The sequence shown here is derived from an EMBL/GenBank/DDBJ whole genome shotgun (WGS) entry which is preliminary data.</text>
</comment>
<accession>A0A813W3M0</accession>
<protein>
    <recommendedName>
        <fullName evidence="3">Saposin B-type domain-containing protein</fullName>
    </recommendedName>
</protein>
<evidence type="ECO:0000313" key="4">
    <source>
        <dbReference type="EMBL" id="CAF0849295.1"/>
    </source>
</evidence>
<dbReference type="SUPFAM" id="SSF47862">
    <property type="entry name" value="Saposin"/>
    <property type="match status" value="1"/>
</dbReference>
<dbReference type="InterPro" id="IPR011001">
    <property type="entry name" value="Saposin-like"/>
</dbReference>
<dbReference type="PANTHER" id="PTHR15010">
    <property type="entry name" value="ACYLOXYACYL HYDROLASE"/>
    <property type="match status" value="1"/>
</dbReference>
<dbReference type="PROSITE" id="PS51257">
    <property type="entry name" value="PROKAR_LIPOPROTEIN"/>
    <property type="match status" value="1"/>
</dbReference>
<evidence type="ECO:0000313" key="5">
    <source>
        <dbReference type="Proteomes" id="UP000663879"/>
    </source>
</evidence>
<sequence>MKISSCLTCFSLVFLMSCFSLVTSRTIGLEKVEDVNGGVNCAVCSVLLTIVDELALVYNETVQDTLKNVCNYLPEGLFRLTCQQAVKMFGNVIIEGLYSKETPDVICHALKFCRTDPGKEECHVLPLPKNSIRNQLQVFENKLKLKNVPIPKLVICEMDIFKPICEYLKKIFSSHEPAIDADSDGHSTFPTLRGSSWRGKDCNDLSNKIRPGIKPTNGDKATDSNCNGIFGKAPDSNKTYEDLFCKNSKPIGIAVLGDSINVYQLNSAVFEHLAFIIENELDWPQLSGFTGFMNNTWPVQKGPTNSIYLKLLENNRCIFRNPDTLNHMTKPNVFYENIVEILGYLDTVLPNGSHVMLTGLANGSVLYESLKNRIYPLGRVRNDINYGDMYTYLSCLQLNYLNNNGWMIKNATLRQLTTDYAMMLSGLVKNITLTKSYKNFDMAYTDVPILKLLEIWESMGGEDWQVIEPIDGFHINQNGNYLMADIYWDILQKEHPEWLGETNKYNQQIKKIFGDQGGH</sequence>
<dbReference type="InterPro" id="IPR039676">
    <property type="entry name" value="AOAH"/>
</dbReference>
<gene>
    <name evidence="4" type="ORF">OXX778_LOCUS8862</name>
</gene>
<evidence type="ECO:0000256" key="2">
    <source>
        <dbReference type="SAM" id="SignalP"/>
    </source>
</evidence>
<dbReference type="AlphaFoldDB" id="A0A813W3M0"/>
<feature type="domain" description="Saposin B-type" evidence="3">
    <location>
        <begin position="37"/>
        <end position="117"/>
    </location>
</feature>
<dbReference type="InterPro" id="IPR008139">
    <property type="entry name" value="SaposinB_dom"/>
</dbReference>
<dbReference type="Pfam" id="PF20825">
    <property type="entry name" value="Saposin"/>
    <property type="match status" value="1"/>
</dbReference>
<dbReference type="Gene3D" id="1.10.225.10">
    <property type="entry name" value="Saposin-like"/>
    <property type="match status" value="1"/>
</dbReference>
<evidence type="ECO:0000259" key="3">
    <source>
        <dbReference type="PROSITE" id="PS50015"/>
    </source>
</evidence>
<keyword evidence="2" id="KW-0732">Signal</keyword>
<dbReference type="OrthoDB" id="14839at2759"/>
<feature type="chain" id="PRO_5032446417" description="Saposin B-type domain-containing protein" evidence="2">
    <location>
        <begin position="25"/>
        <end position="519"/>
    </location>
</feature>
<dbReference type="PROSITE" id="PS50015">
    <property type="entry name" value="SAP_B"/>
    <property type="match status" value="1"/>
</dbReference>
<evidence type="ECO:0000256" key="1">
    <source>
        <dbReference type="ARBA" id="ARBA00023157"/>
    </source>
</evidence>
<dbReference type="PANTHER" id="PTHR15010:SF0">
    <property type="entry name" value="ACYLOXYACYL HYDROLASE"/>
    <property type="match status" value="1"/>
</dbReference>